<dbReference type="Proteomes" id="UP000462621">
    <property type="component" value="Unassembled WGS sequence"/>
</dbReference>
<gene>
    <name evidence="1" type="ORF">F9817_10360</name>
</gene>
<evidence type="ECO:0000313" key="1">
    <source>
        <dbReference type="EMBL" id="MZI93600.1"/>
    </source>
</evidence>
<dbReference type="Gene3D" id="1.25.10.10">
    <property type="entry name" value="Leucine-rich Repeat Variant"/>
    <property type="match status" value="1"/>
</dbReference>
<sequence>MALIKQDKPLMVDDALEDVQLSPLTTIDDIRPRLLSNDAETVTEALHDLDIFDSDAILPLIDDIVQLINQEGASHLGEVAFSSLQTHLSDQVVQKLVHFLASEDPFIRNQSIELLQNSPELLAPYIGDLIHSDNNDVRIFSVDILGLLPHPDVPVWIKEILRTESHVNVVGAAIDRATQLADPSLVPELKQVKQRFNDVAYIQFACDLAITRLAS</sequence>
<dbReference type="AlphaFoldDB" id="A0A7X4LKE1"/>
<evidence type="ECO:0000313" key="2">
    <source>
        <dbReference type="Proteomes" id="UP000462621"/>
    </source>
</evidence>
<reference evidence="1 2" key="1">
    <citation type="submission" date="2019-10" db="EMBL/GenBank/DDBJ databases">
        <title>Vibrio sp. nov. isolated from a shrimp pond.</title>
        <authorList>
            <person name="Gomez-Gil B."/>
            <person name="Enciso-Ibarra J."/>
            <person name="Enciso-Ibarra K."/>
            <person name="Bolan-Mejia C."/>
        </authorList>
    </citation>
    <scope>NUCLEOTIDE SEQUENCE [LARGE SCALE GENOMIC DNA]</scope>
    <source>
        <strain evidence="1 2">CAIM 722</strain>
    </source>
</reference>
<dbReference type="InterPro" id="IPR011989">
    <property type="entry name" value="ARM-like"/>
</dbReference>
<keyword evidence="2" id="KW-1185">Reference proteome</keyword>
<dbReference type="EMBL" id="WEKT01000015">
    <property type="protein sequence ID" value="MZI93600.1"/>
    <property type="molecule type" value="Genomic_DNA"/>
</dbReference>
<organism evidence="1 2">
    <name type="scientific">Vibrio eleionomae</name>
    <dbReference type="NCBI Taxonomy" id="2653505"/>
    <lineage>
        <taxon>Bacteria</taxon>
        <taxon>Pseudomonadati</taxon>
        <taxon>Pseudomonadota</taxon>
        <taxon>Gammaproteobacteria</taxon>
        <taxon>Vibrionales</taxon>
        <taxon>Vibrionaceae</taxon>
        <taxon>Vibrio</taxon>
    </lineage>
</organism>
<comment type="caution">
    <text evidence="1">The sequence shown here is derived from an EMBL/GenBank/DDBJ whole genome shotgun (WGS) entry which is preliminary data.</text>
</comment>
<evidence type="ECO:0008006" key="3">
    <source>
        <dbReference type="Google" id="ProtNLM"/>
    </source>
</evidence>
<dbReference type="RefSeq" id="WP_161155196.1">
    <property type="nucleotide sequence ID" value="NZ_WEKT01000015.1"/>
</dbReference>
<proteinExistence type="predicted"/>
<accession>A0A7X4LKE1</accession>
<dbReference type="InterPro" id="IPR016024">
    <property type="entry name" value="ARM-type_fold"/>
</dbReference>
<name>A0A7X4LKE1_9VIBR</name>
<dbReference type="SUPFAM" id="SSF48371">
    <property type="entry name" value="ARM repeat"/>
    <property type="match status" value="1"/>
</dbReference>
<protein>
    <recommendedName>
        <fullName evidence="3">HEAT repeat domain-containing protein</fullName>
    </recommendedName>
</protein>